<evidence type="ECO:0000256" key="10">
    <source>
        <dbReference type="ARBA" id="ARBA00023304"/>
    </source>
</evidence>
<dbReference type="NCBIfam" id="TIGR01123">
    <property type="entry name" value="ilvE_II"/>
    <property type="match status" value="1"/>
</dbReference>
<dbReference type="GO" id="GO:0009097">
    <property type="term" value="P:isoleucine biosynthetic process"/>
    <property type="evidence" value="ECO:0007669"/>
    <property type="project" value="UniProtKB-UniPathway"/>
</dbReference>
<evidence type="ECO:0000256" key="9">
    <source>
        <dbReference type="ARBA" id="ARBA00022898"/>
    </source>
</evidence>
<keyword evidence="9 16" id="KW-0663">Pyridoxal phosphate</keyword>
<evidence type="ECO:0000256" key="11">
    <source>
        <dbReference type="ARBA" id="ARBA00048212"/>
    </source>
</evidence>
<comment type="pathway">
    <text evidence="4">Amino-acid biosynthesis; L-leucine biosynthesis; L-leucine from 3-methyl-2-oxobutanoate: step 4/4.</text>
</comment>
<sequence length="367" mass="39581">MSISDTTPRTFQVHPTDTPTTGADLEALLAAPKFGSVFTDHMARISWSQDAGWHDHRVEKYGPLQLDPATAVLHYAQEIFEGLKAYRHDDGSVWTFRPWANGERLQRSARRLALPELSVEDFLGSIQALVRTDLDWVPSGEETSLYLRPFMYASEPFLGVRASLEAEYLVIASPVGSYFAGGVRPVSIWVAEDYHRAGPGGTGNAKCGGNYAASLLPQQEAYAKGCEQVCFLDGATNTLLEELGGMNVFLVRADGTVVTPRLTGTILEGVTRSSILTLLSEQGHAIEERDIPLTELLAGLADGSIAEVFACGTAAVVTPIGRLAGAGFDQTVGDGGAGTTTMSIRRQLTDIQYGRAADPHGWMHRLV</sequence>
<dbReference type="PIRSF" id="PIRSF006468">
    <property type="entry name" value="BCAT1"/>
    <property type="match status" value="1"/>
</dbReference>
<evidence type="ECO:0000256" key="1">
    <source>
        <dbReference type="ARBA" id="ARBA00001933"/>
    </source>
</evidence>
<keyword evidence="10 17" id="KW-0100">Branched-chain amino acid biosynthesis</keyword>
<dbReference type="Gene3D" id="3.30.470.10">
    <property type="match status" value="1"/>
</dbReference>
<dbReference type="UniPathway" id="UPA00047">
    <property type="reaction ID" value="UER00058"/>
</dbReference>
<dbReference type="InterPro" id="IPR001544">
    <property type="entry name" value="Aminotrans_IV"/>
</dbReference>
<protein>
    <recommendedName>
        <fullName evidence="17">Branched-chain-amino-acid aminotransferase</fullName>
        <ecNumber evidence="17">2.6.1.42</ecNumber>
    </recommendedName>
</protein>
<keyword evidence="6 17" id="KW-0032">Aminotransferase</keyword>
<comment type="catalytic activity">
    <reaction evidence="12 17">
        <text>L-isoleucine + 2-oxoglutarate = (S)-3-methyl-2-oxopentanoate + L-glutamate</text>
        <dbReference type="Rhea" id="RHEA:24801"/>
        <dbReference type="ChEBI" id="CHEBI:16810"/>
        <dbReference type="ChEBI" id="CHEBI:29985"/>
        <dbReference type="ChEBI" id="CHEBI:35146"/>
        <dbReference type="ChEBI" id="CHEBI:58045"/>
        <dbReference type="EC" id="2.6.1.42"/>
    </reaction>
</comment>
<evidence type="ECO:0000256" key="4">
    <source>
        <dbReference type="ARBA" id="ARBA00005072"/>
    </source>
</evidence>
<gene>
    <name evidence="18" type="ORF">HGA03_15795</name>
</gene>
<evidence type="ECO:0000313" key="19">
    <source>
        <dbReference type="Proteomes" id="UP000581206"/>
    </source>
</evidence>
<dbReference type="CDD" id="cd01557">
    <property type="entry name" value="BCAT_beta_family"/>
    <property type="match status" value="1"/>
</dbReference>
<reference evidence="18 19" key="1">
    <citation type="submission" date="2020-04" db="EMBL/GenBank/DDBJ databases">
        <title>MicrobeNet Type strains.</title>
        <authorList>
            <person name="Nicholson A.C."/>
        </authorList>
    </citation>
    <scope>NUCLEOTIDE SEQUENCE [LARGE SCALE GENOMIC DNA]</scope>
    <source>
        <strain evidence="18 19">ATCC BAA-788</strain>
    </source>
</reference>
<comment type="catalytic activity">
    <reaction evidence="11 17">
        <text>L-valine + 2-oxoglutarate = 3-methyl-2-oxobutanoate + L-glutamate</text>
        <dbReference type="Rhea" id="RHEA:24813"/>
        <dbReference type="ChEBI" id="CHEBI:11851"/>
        <dbReference type="ChEBI" id="CHEBI:16810"/>
        <dbReference type="ChEBI" id="CHEBI:29985"/>
        <dbReference type="ChEBI" id="CHEBI:57762"/>
        <dbReference type="EC" id="2.6.1.42"/>
    </reaction>
</comment>
<evidence type="ECO:0000256" key="6">
    <source>
        <dbReference type="ARBA" id="ARBA00022576"/>
    </source>
</evidence>
<dbReference type="RefSeq" id="WP_168631265.1">
    <property type="nucleotide sequence ID" value="NZ_BONL01000008.1"/>
</dbReference>
<dbReference type="GO" id="GO:0004084">
    <property type="term" value="F:branched-chain-amino-acid transaminase activity"/>
    <property type="evidence" value="ECO:0007669"/>
    <property type="project" value="UniProtKB-EC"/>
</dbReference>
<dbReference type="Gene3D" id="3.20.10.10">
    <property type="entry name" value="D-amino Acid Aminotransferase, subunit A, domain 2"/>
    <property type="match status" value="1"/>
</dbReference>
<dbReference type="UniPathway" id="UPA00048">
    <property type="reaction ID" value="UER00073"/>
</dbReference>
<dbReference type="InterPro" id="IPR005786">
    <property type="entry name" value="B_amino_transII"/>
</dbReference>
<evidence type="ECO:0000256" key="16">
    <source>
        <dbReference type="RuleBase" id="RU004516"/>
    </source>
</evidence>
<keyword evidence="8 17" id="KW-0808">Transferase</keyword>
<dbReference type="InterPro" id="IPR043131">
    <property type="entry name" value="BCAT-like_N"/>
</dbReference>
<comment type="pathway">
    <text evidence="3">Amino-acid biosynthesis; L-valine biosynthesis; L-valine from pyruvate: step 4/4.</text>
</comment>
<dbReference type="EC" id="2.6.1.42" evidence="17"/>
<comment type="cofactor">
    <cofactor evidence="1 16">
        <name>pyridoxal 5'-phosphate</name>
        <dbReference type="ChEBI" id="CHEBI:597326"/>
    </cofactor>
</comment>
<dbReference type="InterPro" id="IPR043132">
    <property type="entry name" value="BCAT-like_C"/>
</dbReference>
<evidence type="ECO:0000256" key="7">
    <source>
        <dbReference type="ARBA" id="ARBA00022605"/>
    </source>
</evidence>
<keyword evidence="7 17" id="KW-0028">Amino-acid biosynthesis</keyword>
<dbReference type="GO" id="GO:0009098">
    <property type="term" value="P:L-leucine biosynthetic process"/>
    <property type="evidence" value="ECO:0007669"/>
    <property type="project" value="UniProtKB-UniPathway"/>
</dbReference>
<dbReference type="AlphaFoldDB" id="A0A7X6KXV7"/>
<evidence type="ECO:0000256" key="17">
    <source>
        <dbReference type="RuleBase" id="RU004517"/>
    </source>
</evidence>
<name>A0A7X6KXV7_9CELL</name>
<organism evidence="18 19">
    <name type="scientific">Cellulomonas denverensis</name>
    <dbReference type="NCBI Taxonomy" id="264297"/>
    <lineage>
        <taxon>Bacteria</taxon>
        <taxon>Bacillati</taxon>
        <taxon>Actinomycetota</taxon>
        <taxon>Actinomycetes</taxon>
        <taxon>Micrococcales</taxon>
        <taxon>Cellulomonadaceae</taxon>
        <taxon>Cellulomonas</taxon>
    </lineage>
</organism>
<dbReference type="Proteomes" id="UP000581206">
    <property type="component" value="Unassembled WGS sequence"/>
</dbReference>
<evidence type="ECO:0000256" key="5">
    <source>
        <dbReference type="ARBA" id="ARBA00009320"/>
    </source>
</evidence>
<comment type="caution">
    <text evidence="18">The sequence shown here is derived from an EMBL/GenBank/DDBJ whole genome shotgun (WGS) entry which is preliminary data.</text>
</comment>
<dbReference type="PANTHER" id="PTHR11825">
    <property type="entry name" value="SUBGROUP IIII AMINOTRANSFERASE"/>
    <property type="match status" value="1"/>
</dbReference>
<dbReference type="PANTHER" id="PTHR11825:SF44">
    <property type="entry name" value="BRANCHED-CHAIN-AMINO-ACID AMINOTRANSFERASE"/>
    <property type="match status" value="1"/>
</dbReference>
<dbReference type="GO" id="GO:0009099">
    <property type="term" value="P:L-valine biosynthetic process"/>
    <property type="evidence" value="ECO:0007669"/>
    <property type="project" value="UniProtKB-UniPathway"/>
</dbReference>
<evidence type="ECO:0000256" key="13">
    <source>
        <dbReference type="ARBA" id="ARBA00049229"/>
    </source>
</evidence>
<dbReference type="SUPFAM" id="SSF56752">
    <property type="entry name" value="D-aminoacid aminotransferase-like PLP-dependent enzymes"/>
    <property type="match status" value="1"/>
</dbReference>
<dbReference type="EMBL" id="JAAXOX010000012">
    <property type="protein sequence ID" value="NKY24133.1"/>
    <property type="molecule type" value="Genomic_DNA"/>
</dbReference>
<evidence type="ECO:0000256" key="8">
    <source>
        <dbReference type="ARBA" id="ARBA00022679"/>
    </source>
</evidence>
<dbReference type="InterPro" id="IPR036038">
    <property type="entry name" value="Aminotransferase-like"/>
</dbReference>
<evidence type="ECO:0000256" key="2">
    <source>
        <dbReference type="ARBA" id="ARBA00004824"/>
    </source>
</evidence>
<proteinExistence type="inferred from homology"/>
<feature type="modified residue" description="N6-(pyridoxal phosphate)lysine" evidence="14">
    <location>
        <position position="206"/>
    </location>
</feature>
<dbReference type="NCBIfam" id="NF009897">
    <property type="entry name" value="PRK13357.1"/>
    <property type="match status" value="1"/>
</dbReference>
<comment type="similarity">
    <text evidence="5 15">Belongs to the class-IV pyridoxal-phosphate-dependent aminotransferase family.</text>
</comment>
<dbReference type="InterPro" id="IPR033939">
    <property type="entry name" value="BCAT_family"/>
</dbReference>
<comment type="pathway">
    <text evidence="2">Amino-acid biosynthesis; L-isoleucine biosynthesis; L-isoleucine from 2-oxobutanoate: step 4/4.</text>
</comment>
<dbReference type="UniPathway" id="UPA00049">
    <property type="reaction ID" value="UER00062"/>
</dbReference>
<evidence type="ECO:0000256" key="12">
    <source>
        <dbReference type="ARBA" id="ARBA00048798"/>
    </source>
</evidence>
<evidence type="ECO:0000256" key="14">
    <source>
        <dbReference type="PIRSR" id="PIRSR006468-1"/>
    </source>
</evidence>
<dbReference type="PROSITE" id="PS00770">
    <property type="entry name" value="AA_TRANSFER_CLASS_4"/>
    <property type="match status" value="1"/>
</dbReference>
<evidence type="ECO:0000313" key="18">
    <source>
        <dbReference type="EMBL" id="NKY24133.1"/>
    </source>
</evidence>
<comment type="catalytic activity">
    <reaction evidence="13 17">
        <text>L-leucine + 2-oxoglutarate = 4-methyl-2-oxopentanoate + L-glutamate</text>
        <dbReference type="Rhea" id="RHEA:18321"/>
        <dbReference type="ChEBI" id="CHEBI:16810"/>
        <dbReference type="ChEBI" id="CHEBI:17865"/>
        <dbReference type="ChEBI" id="CHEBI:29985"/>
        <dbReference type="ChEBI" id="CHEBI:57427"/>
        <dbReference type="EC" id="2.6.1.42"/>
    </reaction>
</comment>
<dbReference type="InterPro" id="IPR018300">
    <property type="entry name" value="Aminotrans_IV_CS"/>
</dbReference>
<evidence type="ECO:0000256" key="15">
    <source>
        <dbReference type="RuleBase" id="RU004106"/>
    </source>
</evidence>
<keyword evidence="19" id="KW-1185">Reference proteome</keyword>
<dbReference type="Pfam" id="PF01063">
    <property type="entry name" value="Aminotran_4"/>
    <property type="match status" value="1"/>
</dbReference>
<accession>A0A7X6KXV7</accession>
<evidence type="ECO:0000256" key="3">
    <source>
        <dbReference type="ARBA" id="ARBA00004931"/>
    </source>
</evidence>